<dbReference type="PANTHER" id="PTHR30033">
    <property type="entry name" value="FLAGELLAR HOOK-ASSOCIATED PROTEIN 1"/>
    <property type="match status" value="1"/>
</dbReference>
<dbReference type="InterPro" id="IPR001444">
    <property type="entry name" value="Flag_bb_rod_N"/>
</dbReference>
<name>A0A7Y0PNM0_9BACI</name>
<evidence type="ECO:0000259" key="11">
    <source>
        <dbReference type="Pfam" id="PF22638"/>
    </source>
</evidence>
<dbReference type="NCBIfam" id="TIGR02492">
    <property type="entry name" value="flgK_ends"/>
    <property type="match status" value="1"/>
</dbReference>
<feature type="domain" description="Flagellar hook-associated protein FlgK helical" evidence="11">
    <location>
        <begin position="102"/>
        <end position="348"/>
    </location>
</feature>
<evidence type="ECO:0000256" key="6">
    <source>
        <dbReference type="ARBA" id="ARBA00023143"/>
    </source>
</evidence>
<organism evidence="12 13">
    <name type="scientific">Niallia alba</name>
    <dbReference type="NCBI Taxonomy" id="2729105"/>
    <lineage>
        <taxon>Bacteria</taxon>
        <taxon>Bacillati</taxon>
        <taxon>Bacillota</taxon>
        <taxon>Bacilli</taxon>
        <taxon>Bacillales</taxon>
        <taxon>Bacillaceae</taxon>
        <taxon>Niallia</taxon>
    </lineage>
</organism>
<feature type="domain" description="Flagellar basal body rod protein N-terminal" evidence="9">
    <location>
        <begin position="8"/>
        <end position="38"/>
    </location>
</feature>
<comment type="similarity">
    <text evidence="3 7">Belongs to the flagella basal body rod proteins family.</text>
</comment>
<dbReference type="GO" id="GO:0009424">
    <property type="term" value="C:bacterial-type flagellum hook"/>
    <property type="evidence" value="ECO:0007669"/>
    <property type="project" value="UniProtKB-UniRule"/>
</dbReference>
<dbReference type="EMBL" id="JABBPK010000001">
    <property type="protein sequence ID" value="NMO79248.1"/>
    <property type="molecule type" value="Genomic_DNA"/>
</dbReference>
<evidence type="ECO:0000313" key="13">
    <source>
        <dbReference type="Proteomes" id="UP000588491"/>
    </source>
</evidence>
<evidence type="ECO:0000256" key="3">
    <source>
        <dbReference type="ARBA" id="ARBA00009677"/>
    </source>
</evidence>
<keyword evidence="13" id="KW-1185">Reference proteome</keyword>
<sequence>MASTFMGLETARRGMTAQQGALYTTGNNIANANTLGYTRQRVDLQQSESFPSVGTNAPKMPGQMGTGVVAGAVVRVRETFLDTQYRSEASKLGYWENRSAALSNLETILNEPSDSGLSAAMDSFWKSLQDMAVDPQNAGARAVVRQRGIAVAETFNYLHQTVSAEKADAKNELSVAEKEINTLLSQIDQVNKQIGSIEPNGYLPNDLYDKRDGLLDELSKFANIKVSYEAPGGNALAQAEGKAIVTLVDDKGNALGTLVDKDGAKQVKVNSNADDTAVQSITIGDTVVDINNFNSIGKLKSVVESYGYVDQNGELAGTFNDMLKELDNLAYTFATEFNKVHEEGLSPNEIKDGDKAISFFADSESVDGSITDRNGFASRMTISQDIRNSLDNIANADPSNPTLGDATYVSKLAEIINNKYDYGNNSEQSNFRNYFEGVIGSMAVSAQEANKMAANSATLQQTVDNRRMSVSSVSLDEEMTNMIQFQQAYNASARMITVMDELLDKIINGMGVVGR</sequence>
<proteinExistence type="inferred from homology"/>
<keyword evidence="6 7" id="KW-0975">Bacterial flagellum</keyword>
<dbReference type="PROSITE" id="PS00588">
    <property type="entry name" value="FLAGELLA_BB_ROD"/>
    <property type="match status" value="1"/>
</dbReference>
<dbReference type="Pfam" id="PF06429">
    <property type="entry name" value="Flg_bbr_C"/>
    <property type="match status" value="1"/>
</dbReference>
<protein>
    <recommendedName>
        <fullName evidence="4 7">Flagellar hook-associated protein 1</fullName>
        <shortName evidence="7">HAP1</shortName>
    </recommendedName>
</protein>
<evidence type="ECO:0000256" key="1">
    <source>
        <dbReference type="ARBA" id="ARBA00004365"/>
    </source>
</evidence>
<evidence type="ECO:0000259" key="10">
    <source>
        <dbReference type="Pfam" id="PF06429"/>
    </source>
</evidence>
<dbReference type="SUPFAM" id="SSF64518">
    <property type="entry name" value="Phase 1 flagellin"/>
    <property type="match status" value="1"/>
</dbReference>
<keyword evidence="5 7" id="KW-0964">Secreted</keyword>
<comment type="subcellular location">
    <subcellularLocation>
        <location evidence="1 7">Bacterial flagellum</location>
    </subcellularLocation>
    <subcellularLocation>
        <location evidence="2 7">Secreted</location>
    </subcellularLocation>
</comment>
<feature type="domain" description="Flagellar basal-body/hook protein C-terminal" evidence="10">
    <location>
        <begin position="468"/>
        <end position="508"/>
    </location>
</feature>
<keyword evidence="12" id="KW-0969">Cilium</keyword>
<evidence type="ECO:0000256" key="4">
    <source>
        <dbReference type="ARBA" id="ARBA00016244"/>
    </source>
</evidence>
<dbReference type="GO" id="GO:0044780">
    <property type="term" value="P:bacterial-type flagellum assembly"/>
    <property type="evidence" value="ECO:0007669"/>
    <property type="project" value="InterPro"/>
</dbReference>
<gene>
    <name evidence="7 12" type="primary">flgK</name>
    <name evidence="12" type="ORF">HHU08_20045</name>
</gene>
<evidence type="ECO:0000256" key="8">
    <source>
        <dbReference type="SAM" id="Coils"/>
    </source>
</evidence>
<evidence type="ECO:0000256" key="2">
    <source>
        <dbReference type="ARBA" id="ARBA00004613"/>
    </source>
</evidence>
<dbReference type="Pfam" id="PF22638">
    <property type="entry name" value="FlgK_D1"/>
    <property type="match status" value="1"/>
</dbReference>
<evidence type="ECO:0000313" key="12">
    <source>
        <dbReference type="EMBL" id="NMO79248.1"/>
    </source>
</evidence>
<keyword evidence="12" id="KW-0282">Flagellum</keyword>
<evidence type="ECO:0000256" key="5">
    <source>
        <dbReference type="ARBA" id="ARBA00022525"/>
    </source>
</evidence>
<dbReference type="PANTHER" id="PTHR30033:SF1">
    <property type="entry name" value="FLAGELLAR HOOK-ASSOCIATED PROTEIN 1"/>
    <property type="match status" value="1"/>
</dbReference>
<dbReference type="InterPro" id="IPR010930">
    <property type="entry name" value="Flg_bb/hook_C_dom"/>
</dbReference>
<evidence type="ECO:0000259" key="9">
    <source>
        <dbReference type="Pfam" id="PF00460"/>
    </source>
</evidence>
<comment type="caution">
    <text evidence="12">The sequence shown here is derived from an EMBL/GenBank/DDBJ whole genome shotgun (WGS) entry which is preliminary data.</text>
</comment>
<reference evidence="12 13" key="1">
    <citation type="submission" date="2020-04" db="EMBL/GenBank/DDBJ databases">
        <title>Bacillus sp. UniB3 isolated from commercial digestive syrup.</title>
        <authorList>
            <person name="Thorat V."/>
            <person name="Kirdat K."/>
            <person name="Tiwarekar B."/>
            <person name="Yadav A."/>
        </authorList>
    </citation>
    <scope>NUCLEOTIDE SEQUENCE [LARGE SCALE GENOMIC DNA]</scope>
    <source>
        <strain evidence="12 13">UniB3</strain>
    </source>
</reference>
<feature type="coiled-coil region" evidence="8">
    <location>
        <begin position="159"/>
        <end position="193"/>
    </location>
</feature>
<dbReference type="Pfam" id="PF00460">
    <property type="entry name" value="Flg_bb_rod"/>
    <property type="match status" value="1"/>
</dbReference>
<keyword evidence="12" id="KW-0966">Cell projection</keyword>
<dbReference type="AlphaFoldDB" id="A0A7Y0PNM0"/>
<dbReference type="InterPro" id="IPR019776">
    <property type="entry name" value="Flagellar_basal_body_rod_CS"/>
</dbReference>
<dbReference type="RefSeq" id="WP_169189133.1">
    <property type="nucleotide sequence ID" value="NZ_JABBPK010000001.1"/>
</dbReference>
<dbReference type="PRINTS" id="PR01005">
    <property type="entry name" value="FLGHOOKAP1"/>
</dbReference>
<accession>A0A7Y0PNM0</accession>
<dbReference type="GO" id="GO:0005576">
    <property type="term" value="C:extracellular region"/>
    <property type="evidence" value="ECO:0007669"/>
    <property type="project" value="UniProtKB-SubCell"/>
</dbReference>
<dbReference type="Proteomes" id="UP000588491">
    <property type="component" value="Unassembled WGS sequence"/>
</dbReference>
<dbReference type="InterPro" id="IPR053927">
    <property type="entry name" value="FlgK_helical"/>
</dbReference>
<evidence type="ECO:0000256" key="7">
    <source>
        <dbReference type="RuleBase" id="RU362065"/>
    </source>
</evidence>
<dbReference type="InterPro" id="IPR002371">
    <property type="entry name" value="FlgK"/>
</dbReference>
<keyword evidence="8" id="KW-0175">Coiled coil</keyword>
<dbReference type="GO" id="GO:0005198">
    <property type="term" value="F:structural molecule activity"/>
    <property type="evidence" value="ECO:0007669"/>
    <property type="project" value="UniProtKB-UniRule"/>
</dbReference>